<keyword evidence="2" id="KW-0812">Transmembrane</keyword>
<feature type="region of interest" description="Disordered" evidence="1">
    <location>
        <begin position="135"/>
        <end position="154"/>
    </location>
</feature>
<feature type="transmembrane region" description="Helical" evidence="2">
    <location>
        <begin position="43"/>
        <end position="61"/>
    </location>
</feature>
<reference evidence="3" key="1">
    <citation type="submission" date="2023-03" db="EMBL/GenBank/DDBJ databases">
        <title>Andean soil-derived lignocellulolytic bacterial consortium as a source of novel taxa and putative plastic-active enzymes.</title>
        <authorList>
            <person name="Diaz-Garcia L."/>
            <person name="Chuvochina M."/>
            <person name="Feuerriegel G."/>
            <person name="Bunk B."/>
            <person name="Sproer C."/>
            <person name="Streit W.R."/>
            <person name="Rodriguez L.M."/>
            <person name="Overmann J."/>
            <person name="Jimenez D.J."/>
        </authorList>
    </citation>
    <scope>NUCLEOTIDE SEQUENCE</scope>
    <source>
        <strain evidence="3">MAG 833</strain>
    </source>
</reference>
<gene>
    <name evidence="3" type="ORF">P0Y50_06475</name>
</gene>
<protein>
    <recommendedName>
        <fullName evidence="5">VanZ family protein</fullName>
    </recommendedName>
</protein>
<proteinExistence type="predicted"/>
<evidence type="ECO:0000256" key="2">
    <source>
        <dbReference type="SAM" id="Phobius"/>
    </source>
</evidence>
<evidence type="ECO:0000313" key="4">
    <source>
        <dbReference type="Proteomes" id="UP001213664"/>
    </source>
</evidence>
<dbReference type="Proteomes" id="UP001213664">
    <property type="component" value="Chromosome"/>
</dbReference>
<dbReference type="AlphaFoldDB" id="A0AAJ5X3F5"/>
<evidence type="ECO:0000256" key="1">
    <source>
        <dbReference type="SAM" id="MobiDB-lite"/>
    </source>
</evidence>
<keyword evidence="2" id="KW-0472">Membrane</keyword>
<name>A0AAJ5X3F5_9CAUL</name>
<organism evidence="3 4">
    <name type="scientific">Candidatus Brevundimonas colombiensis</name>
    <dbReference type="NCBI Taxonomy" id="3121376"/>
    <lineage>
        <taxon>Bacteria</taxon>
        <taxon>Pseudomonadati</taxon>
        <taxon>Pseudomonadota</taxon>
        <taxon>Alphaproteobacteria</taxon>
        <taxon>Caulobacterales</taxon>
        <taxon>Caulobacteraceae</taxon>
        <taxon>Brevundimonas</taxon>
    </lineage>
</organism>
<dbReference type="EMBL" id="CP119326">
    <property type="protein sequence ID" value="WEK41249.1"/>
    <property type="molecule type" value="Genomic_DNA"/>
</dbReference>
<sequence>MLTPRRIVLAARLVFVFASLGMALLMLGPFQGAEQMFGLNDKAAHVIAFYGMASGLFLIAPRQRRDDLALFVIAAAFAAELLQGLTGRSVSIIDFLAGSAGVAAAWAPGRIEQLRDAFRRAPDLTLGEIARVERRRRQGVDAGPRPSPALTGRD</sequence>
<keyword evidence="2" id="KW-1133">Transmembrane helix</keyword>
<evidence type="ECO:0008006" key="5">
    <source>
        <dbReference type="Google" id="ProtNLM"/>
    </source>
</evidence>
<accession>A0AAJ5X3F5</accession>
<feature type="transmembrane region" description="Helical" evidence="2">
    <location>
        <begin position="68"/>
        <end position="86"/>
    </location>
</feature>
<evidence type="ECO:0000313" key="3">
    <source>
        <dbReference type="EMBL" id="WEK41249.1"/>
    </source>
</evidence>
<feature type="transmembrane region" description="Helical" evidence="2">
    <location>
        <begin position="7"/>
        <end position="31"/>
    </location>
</feature>